<protein>
    <submittedName>
        <fullName evidence="1">Predicted pyrophosphatase or phosphodiesterase, AlkP superfamily</fullName>
    </submittedName>
</protein>
<name>A0A1N7IXM9_9BACL</name>
<dbReference type="AlphaFoldDB" id="A0A1N7IXM9"/>
<dbReference type="EMBL" id="FTOD01000001">
    <property type="protein sequence ID" value="SIS41804.1"/>
    <property type="molecule type" value="Genomic_DNA"/>
</dbReference>
<dbReference type="Proteomes" id="UP000186795">
    <property type="component" value="Unassembled WGS sequence"/>
</dbReference>
<dbReference type="GO" id="GO:0016787">
    <property type="term" value="F:hydrolase activity"/>
    <property type="evidence" value="ECO:0007669"/>
    <property type="project" value="UniProtKB-ARBA"/>
</dbReference>
<gene>
    <name evidence="1" type="ORF">SAMN05421790_101472</name>
</gene>
<keyword evidence="2" id="KW-1185">Reference proteome</keyword>
<dbReference type="Gene3D" id="3.40.720.10">
    <property type="entry name" value="Alkaline Phosphatase, subunit A"/>
    <property type="match status" value="1"/>
</dbReference>
<sequence>MDMNSNIKDVFRMRWLLILLLLFALIYLYYQWSKPKQHEHDLDRLSPAANADRKVIWVLVDSLMSHAIDQGVNSKELPALSYLIQRGTYKKDLVSSFPTMSVTVDSSLLTGTYPDRHQIPGLIWFDQKENRLVNYGTGLHEVISDGLNQTIKDVAIHLNGGHLNQETLTVYEELADRGIRSGSINGMIYRGRMDHILYFPSWLVAPTPLPERLKVKGPDFLTLGAFSNPLQGRVTLSEGPSKEFGFKDDYAIETAKYLIQNNRLPDFLFVYLPDLDKPLHKKGAGAAEREGLQKLDRNLRKLLDSFPSWDDALEKITWVITGDSGQTPIRPSHENPAVRLDQLLQKYQVLEAGKSPDDKTELVLAVNERSAYVYSLKKEISLQTLADILKTDDRIDLIAFPGEGDWIQVLNAATDQALQYRRGEDWMDPYEQGWELKGDPTALDLSLDRASRRISYGDYPDALARLSASLKSHPGRFLVVTARPGYELADAPSPTHKGGAGHGSLHRIDSVAPIIIAGTDQKPRHWRIVDLKGFILDLMNPAP</sequence>
<proteinExistence type="predicted"/>
<dbReference type="InterPro" id="IPR002591">
    <property type="entry name" value="Phosphodiest/P_Trfase"/>
</dbReference>
<dbReference type="SUPFAM" id="SSF53649">
    <property type="entry name" value="Alkaline phosphatase-like"/>
    <property type="match status" value="1"/>
</dbReference>
<dbReference type="InterPro" id="IPR017850">
    <property type="entry name" value="Alkaline_phosphatase_core_sf"/>
</dbReference>
<dbReference type="PANTHER" id="PTHR10151:SF120">
    <property type="entry name" value="BIS(5'-ADENOSYL)-TRIPHOSPHATASE"/>
    <property type="match status" value="1"/>
</dbReference>
<evidence type="ECO:0000313" key="1">
    <source>
        <dbReference type="EMBL" id="SIS41804.1"/>
    </source>
</evidence>
<accession>A0A1N7IXM9</accession>
<dbReference type="Pfam" id="PF01663">
    <property type="entry name" value="Phosphodiest"/>
    <property type="match status" value="1"/>
</dbReference>
<reference evidence="2" key="1">
    <citation type="submission" date="2017-01" db="EMBL/GenBank/DDBJ databases">
        <authorList>
            <person name="Varghese N."/>
            <person name="Submissions S."/>
        </authorList>
    </citation>
    <scope>NUCLEOTIDE SEQUENCE [LARGE SCALE GENOMIC DNA]</scope>
    <source>
        <strain evidence="2">DSM 45196</strain>
    </source>
</reference>
<dbReference type="PANTHER" id="PTHR10151">
    <property type="entry name" value="ECTONUCLEOTIDE PYROPHOSPHATASE/PHOSPHODIESTERASE"/>
    <property type="match status" value="1"/>
</dbReference>
<organism evidence="1 2">
    <name type="scientific">Kroppenstedtia eburnea</name>
    <dbReference type="NCBI Taxonomy" id="714067"/>
    <lineage>
        <taxon>Bacteria</taxon>
        <taxon>Bacillati</taxon>
        <taxon>Bacillota</taxon>
        <taxon>Bacilli</taxon>
        <taxon>Bacillales</taxon>
        <taxon>Thermoactinomycetaceae</taxon>
        <taxon>Kroppenstedtia</taxon>
    </lineage>
</organism>
<evidence type="ECO:0000313" key="2">
    <source>
        <dbReference type="Proteomes" id="UP000186795"/>
    </source>
</evidence>